<evidence type="ECO:0000313" key="3">
    <source>
        <dbReference type="Proteomes" id="UP000269154"/>
    </source>
</evidence>
<dbReference type="Gene3D" id="3.40.50.150">
    <property type="entry name" value="Vaccinia Virus protein VP39"/>
    <property type="match status" value="1"/>
</dbReference>
<dbReference type="EMBL" id="RCBY01000367">
    <property type="protein sequence ID" value="RQH22421.1"/>
    <property type="molecule type" value="Genomic_DNA"/>
</dbReference>
<dbReference type="CDD" id="cd02440">
    <property type="entry name" value="AdoMet_MTases"/>
    <property type="match status" value="1"/>
</dbReference>
<gene>
    <name evidence="2" type="ORF">D5R40_31010</name>
</gene>
<dbReference type="SUPFAM" id="SSF53335">
    <property type="entry name" value="S-adenosyl-L-methionine-dependent methyltransferases"/>
    <property type="match status" value="1"/>
</dbReference>
<name>A0A3N6R605_9CYAN</name>
<keyword evidence="3" id="KW-1185">Reference proteome</keyword>
<reference evidence="2 3" key="1">
    <citation type="journal article" date="2018" name="ACS Chem. Biol.">
        <title>Ketoreductase domain dysfunction expands chemodiversity: malyngamide biosynthesis in the cyanobacterium Okeania hirsuta.</title>
        <authorList>
            <person name="Moss N.A."/>
            <person name="Leao T."/>
            <person name="Rankin M."/>
            <person name="McCullough T.M."/>
            <person name="Qu P."/>
            <person name="Korobeynikov A."/>
            <person name="Smith J.L."/>
            <person name="Gerwick L."/>
            <person name="Gerwick W.H."/>
        </authorList>
    </citation>
    <scope>NUCLEOTIDE SEQUENCE [LARGE SCALE GENOMIC DNA]</scope>
    <source>
        <strain evidence="2 3">PAB10Feb10-1</strain>
    </source>
</reference>
<dbReference type="InterPro" id="IPR041698">
    <property type="entry name" value="Methyltransf_25"/>
</dbReference>
<accession>A0A3N6R605</accession>
<evidence type="ECO:0000313" key="2">
    <source>
        <dbReference type="EMBL" id="RQH22421.1"/>
    </source>
</evidence>
<keyword evidence="2" id="KW-0808">Transferase</keyword>
<feature type="domain" description="Methyltransferase" evidence="1">
    <location>
        <begin position="53"/>
        <end position="156"/>
    </location>
</feature>
<dbReference type="Proteomes" id="UP000269154">
    <property type="component" value="Unassembled WGS sequence"/>
</dbReference>
<protein>
    <submittedName>
        <fullName evidence="2">Class I SAM-dependent methyltransferase</fullName>
    </submittedName>
</protein>
<proteinExistence type="predicted"/>
<organism evidence="2 3">
    <name type="scientific">Okeania hirsuta</name>
    <dbReference type="NCBI Taxonomy" id="1458930"/>
    <lineage>
        <taxon>Bacteria</taxon>
        <taxon>Bacillati</taxon>
        <taxon>Cyanobacteriota</taxon>
        <taxon>Cyanophyceae</taxon>
        <taxon>Oscillatoriophycideae</taxon>
        <taxon>Oscillatoriales</taxon>
        <taxon>Microcoleaceae</taxon>
        <taxon>Okeania</taxon>
    </lineage>
</organism>
<dbReference type="AlphaFoldDB" id="A0A3N6R605"/>
<sequence length="254" mass="29064">MIVLHGNRKEKQLMNKYDDIAQYYDLLMESGYYDYQKAAQSIDSILKGRKKLLEIGVGTGLLAEKLLELDSSYEITGIDFSTAMLDRSKARLGNRAKVVEGNVLSMDLQEDFDGVYSQGGPINFNRVGNDYHLNMLPNFEDSVKMLNNIARHLVDGGLLVLNIQGEKTEVDGDRDIGNGIVYAQQKHLCFLENQEMYFWEKDYIFKKEGEIVARDRHKFLMIYGQLLEDTMKAAGFKLKQATPDDLYMVYQKAI</sequence>
<dbReference type="InterPro" id="IPR029063">
    <property type="entry name" value="SAM-dependent_MTases_sf"/>
</dbReference>
<keyword evidence="2" id="KW-0489">Methyltransferase</keyword>
<evidence type="ECO:0000259" key="1">
    <source>
        <dbReference type="Pfam" id="PF13649"/>
    </source>
</evidence>
<dbReference type="RefSeq" id="WP_124155679.1">
    <property type="nucleotide sequence ID" value="NZ_CAWOLW010000298.1"/>
</dbReference>
<dbReference type="GO" id="GO:0008168">
    <property type="term" value="F:methyltransferase activity"/>
    <property type="evidence" value="ECO:0007669"/>
    <property type="project" value="UniProtKB-KW"/>
</dbReference>
<comment type="caution">
    <text evidence="2">The sequence shown here is derived from an EMBL/GenBank/DDBJ whole genome shotgun (WGS) entry which is preliminary data.</text>
</comment>
<dbReference type="OrthoDB" id="465705at2"/>
<dbReference type="GO" id="GO:0032259">
    <property type="term" value="P:methylation"/>
    <property type="evidence" value="ECO:0007669"/>
    <property type="project" value="UniProtKB-KW"/>
</dbReference>
<dbReference type="Pfam" id="PF13649">
    <property type="entry name" value="Methyltransf_25"/>
    <property type="match status" value="1"/>
</dbReference>